<gene>
    <name evidence="2" type="ORF">F3Y22_tig00111837pilonHSYRG00522</name>
</gene>
<organism evidence="2 3">
    <name type="scientific">Hibiscus syriacus</name>
    <name type="common">Rose of Sharon</name>
    <dbReference type="NCBI Taxonomy" id="106335"/>
    <lineage>
        <taxon>Eukaryota</taxon>
        <taxon>Viridiplantae</taxon>
        <taxon>Streptophyta</taxon>
        <taxon>Embryophyta</taxon>
        <taxon>Tracheophyta</taxon>
        <taxon>Spermatophyta</taxon>
        <taxon>Magnoliopsida</taxon>
        <taxon>eudicotyledons</taxon>
        <taxon>Gunneridae</taxon>
        <taxon>Pentapetalae</taxon>
        <taxon>rosids</taxon>
        <taxon>malvids</taxon>
        <taxon>Malvales</taxon>
        <taxon>Malvaceae</taxon>
        <taxon>Malvoideae</taxon>
        <taxon>Hibiscus</taxon>
    </lineage>
</organism>
<sequence>MVFNNENTLWIWSDFALIWLSLTHVMTPFGSSVEAGSLAVVKGEARLVRQQRVPLDDLALFGGGDSRLLDDSFRVLIP</sequence>
<feature type="signal peptide" evidence="1">
    <location>
        <begin position="1"/>
        <end position="23"/>
    </location>
</feature>
<evidence type="ECO:0000313" key="2">
    <source>
        <dbReference type="EMBL" id="KAE8672576.1"/>
    </source>
</evidence>
<keyword evidence="3" id="KW-1185">Reference proteome</keyword>
<proteinExistence type="predicted"/>
<keyword evidence="1" id="KW-0732">Signal</keyword>
<reference evidence="2" key="1">
    <citation type="submission" date="2019-09" db="EMBL/GenBank/DDBJ databases">
        <title>Draft genome information of white flower Hibiscus syriacus.</title>
        <authorList>
            <person name="Kim Y.-M."/>
        </authorList>
    </citation>
    <scope>NUCLEOTIDE SEQUENCE [LARGE SCALE GENOMIC DNA]</scope>
    <source>
        <strain evidence="2">YM2019G1</strain>
    </source>
</reference>
<dbReference type="AlphaFoldDB" id="A0A6A2Y7J1"/>
<accession>A0A6A2Y7J1</accession>
<evidence type="ECO:0000256" key="1">
    <source>
        <dbReference type="SAM" id="SignalP"/>
    </source>
</evidence>
<protein>
    <submittedName>
        <fullName evidence="2">Uncharacterized protein</fullName>
    </submittedName>
</protein>
<feature type="chain" id="PRO_5025350851" evidence="1">
    <location>
        <begin position="24"/>
        <end position="78"/>
    </location>
</feature>
<evidence type="ECO:0000313" key="3">
    <source>
        <dbReference type="Proteomes" id="UP000436088"/>
    </source>
</evidence>
<dbReference type="EMBL" id="VEPZ02001443">
    <property type="protein sequence ID" value="KAE8672576.1"/>
    <property type="molecule type" value="Genomic_DNA"/>
</dbReference>
<name>A0A6A2Y7J1_HIBSY</name>
<dbReference type="Proteomes" id="UP000436088">
    <property type="component" value="Unassembled WGS sequence"/>
</dbReference>
<comment type="caution">
    <text evidence="2">The sequence shown here is derived from an EMBL/GenBank/DDBJ whole genome shotgun (WGS) entry which is preliminary data.</text>
</comment>